<name>M2UNV8_COCH5</name>
<dbReference type="EMBL" id="KB445571">
    <property type="protein sequence ID" value="EMD95271.1"/>
    <property type="molecule type" value="Genomic_DNA"/>
</dbReference>
<keyword evidence="1" id="KW-0472">Membrane</keyword>
<dbReference type="HOGENOM" id="CLU_1098396_0_0_1"/>
<gene>
    <name evidence="2" type="ORF">COCHEDRAFT_1191974</name>
</gene>
<keyword evidence="1" id="KW-0812">Transmembrane</keyword>
<protein>
    <submittedName>
        <fullName evidence="2">Uncharacterized protein</fullName>
    </submittedName>
</protein>
<dbReference type="OrthoDB" id="10574223at2759"/>
<evidence type="ECO:0000256" key="1">
    <source>
        <dbReference type="SAM" id="Phobius"/>
    </source>
</evidence>
<dbReference type="AlphaFoldDB" id="M2UNV8"/>
<organism evidence="2 3">
    <name type="scientific">Cochliobolus heterostrophus (strain C5 / ATCC 48332 / race O)</name>
    <name type="common">Southern corn leaf blight fungus</name>
    <name type="synonym">Bipolaris maydis</name>
    <dbReference type="NCBI Taxonomy" id="701091"/>
    <lineage>
        <taxon>Eukaryota</taxon>
        <taxon>Fungi</taxon>
        <taxon>Dikarya</taxon>
        <taxon>Ascomycota</taxon>
        <taxon>Pezizomycotina</taxon>
        <taxon>Dothideomycetes</taxon>
        <taxon>Pleosporomycetidae</taxon>
        <taxon>Pleosporales</taxon>
        <taxon>Pleosporineae</taxon>
        <taxon>Pleosporaceae</taxon>
        <taxon>Bipolaris</taxon>
    </lineage>
</organism>
<proteinExistence type="predicted"/>
<accession>M2UNV8</accession>
<sequence length="253" mass="29113">MAYVISGGLDLYFRNPYANLTTFLLFSGSYIYLSIRARHMSESLPWLPGYYIVFTAILIMASIALMVVVIFPQKGVASIASWLPLAFCLIHPRTIHSFQATIKNTHETMKYIYQVIQRRTPIPESRSPYDWRGNTQAQEIRWEGREEIIQQLCILFDYKSDKRTCNIVFITMKEGDRLLFSKSVEYSEILKFPSTKDFLTACTDGTIDDSTLRSRIQNWNSGNFKVADFSKLLIELKCLYNRIVAPVTPVSSV</sequence>
<reference evidence="2 3" key="1">
    <citation type="journal article" date="2012" name="PLoS Pathog.">
        <title>Diverse lifestyles and strategies of plant pathogenesis encoded in the genomes of eighteen Dothideomycetes fungi.</title>
        <authorList>
            <person name="Ohm R.A."/>
            <person name="Feau N."/>
            <person name="Henrissat B."/>
            <person name="Schoch C.L."/>
            <person name="Horwitz B.A."/>
            <person name="Barry K.W."/>
            <person name="Condon B.J."/>
            <person name="Copeland A.C."/>
            <person name="Dhillon B."/>
            <person name="Glaser F."/>
            <person name="Hesse C.N."/>
            <person name="Kosti I."/>
            <person name="LaButti K."/>
            <person name="Lindquist E.A."/>
            <person name="Lucas S."/>
            <person name="Salamov A.A."/>
            <person name="Bradshaw R.E."/>
            <person name="Ciuffetti L."/>
            <person name="Hamelin R.C."/>
            <person name="Kema G.H.J."/>
            <person name="Lawrence C."/>
            <person name="Scott J.A."/>
            <person name="Spatafora J.W."/>
            <person name="Turgeon B.G."/>
            <person name="de Wit P.J.G.M."/>
            <person name="Zhong S."/>
            <person name="Goodwin S.B."/>
            <person name="Grigoriev I.V."/>
        </authorList>
    </citation>
    <scope>NUCLEOTIDE SEQUENCE [LARGE SCALE GENOMIC DNA]</scope>
    <source>
        <strain evidence="3">C5 / ATCC 48332 / race O</strain>
    </source>
</reference>
<keyword evidence="3" id="KW-1185">Reference proteome</keyword>
<evidence type="ECO:0000313" key="2">
    <source>
        <dbReference type="EMBL" id="EMD95271.1"/>
    </source>
</evidence>
<feature type="transmembrane region" description="Helical" evidence="1">
    <location>
        <begin position="17"/>
        <end position="35"/>
    </location>
</feature>
<keyword evidence="1" id="KW-1133">Transmembrane helix</keyword>
<dbReference type="Proteomes" id="UP000016936">
    <property type="component" value="Unassembled WGS sequence"/>
</dbReference>
<feature type="transmembrane region" description="Helical" evidence="1">
    <location>
        <begin position="47"/>
        <end position="71"/>
    </location>
</feature>
<evidence type="ECO:0000313" key="3">
    <source>
        <dbReference type="Proteomes" id="UP000016936"/>
    </source>
</evidence>
<reference evidence="3" key="2">
    <citation type="journal article" date="2013" name="PLoS Genet.">
        <title>Comparative genome structure, secondary metabolite, and effector coding capacity across Cochliobolus pathogens.</title>
        <authorList>
            <person name="Condon B.J."/>
            <person name="Leng Y."/>
            <person name="Wu D."/>
            <person name="Bushley K.E."/>
            <person name="Ohm R.A."/>
            <person name="Otillar R."/>
            <person name="Martin J."/>
            <person name="Schackwitz W."/>
            <person name="Grimwood J."/>
            <person name="MohdZainudin N."/>
            <person name="Xue C."/>
            <person name="Wang R."/>
            <person name="Manning V.A."/>
            <person name="Dhillon B."/>
            <person name="Tu Z.J."/>
            <person name="Steffenson B.J."/>
            <person name="Salamov A."/>
            <person name="Sun H."/>
            <person name="Lowry S."/>
            <person name="LaButti K."/>
            <person name="Han J."/>
            <person name="Copeland A."/>
            <person name="Lindquist E."/>
            <person name="Barry K."/>
            <person name="Schmutz J."/>
            <person name="Baker S.E."/>
            <person name="Ciuffetti L.M."/>
            <person name="Grigoriev I.V."/>
            <person name="Zhong S."/>
            <person name="Turgeon B.G."/>
        </authorList>
    </citation>
    <scope>NUCLEOTIDE SEQUENCE [LARGE SCALE GENOMIC DNA]</scope>
    <source>
        <strain evidence="3">C5 / ATCC 48332 / race O</strain>
    </source>
</reference>